<dbReference type="PROSITE" id="PS51186">
    <property type="entry name" value="GNAT"/>
    <property type="match status" value="1"/>
</dbReference>
<dbReference type="CDD" id="cd04301">
    <property type="entry name" value="NAT_SF"/>
    <property type="match status" value="1"/>
</dbReference>
<dbReference type="InterPro" id="IPR000182">
    <property type="entry name" value="GNAT_dom"/>
</dbReference>
<dbReference type="KEGG" id="por:APT59_10530"/>
<dbReference type="RefSeq" id="WP_059314799.1">
    <property type="nucleotide sequence ID" value="NZ_CP013987.1"/>
</dbReference>
<dbReference type="Pfam" id="PF18014">
    <property type="entry name" value="Acetyltransf_18"/>
    <property type="match status" value="1"/>
</dbReference>
<reference evidence="2 3" key="1">
    <citation type="submission" date="2016-01" db="EMBL/GenBank/DDBJ databases">
        <title>Annotation of Pseudomonas oryzihabitans USDA-ARS-USMARC-56511.</title>
        <authorList>
            <person name="Harhay G.P."/>
            <person name="Harhay D.M."/>
            <person name="Smith T.P.L."/>
            <person name="Bono J.L."/>
            <person name="Heaton M.P."/>
            <person name="Clawson M.L."/>
            <person name="Chitko-Mckown C.G."/>
            <person name="Capik S.F."/>
            <person name="DeDonder K.D."/>
            <person name="Apley M.D."/>
            <person name="Lubbers B.V."/>
            <person name="White B.J."/>
            <person name="Larson R.L."/>
        </authorList>
    </citation>
    <scope>NUCLEOTIDE SEQUENCE [LARGE SCALE GENOMIC DNA]</scope>
    <source>
        <strain evidence="2 3">USDA-ARS-USMARC-56511</strain>
    </source>
</reference>
<dbReference type="PANTHER" id="PTHR47237:SF2">
    <property type="entry name" value="BLL4206 PROTEIN"/>
    <property type="match status" value="1"/>
</dbReference>
<dbReference type="Gene3D" id="3.40.630.30">
    <property type="match status" value="1"/>
</dbReference>
<dbReference type="PANTHER" id="PTHR47237">
    <property type="entry name" value="SLL0310 PROTEIN"/>
    <property type="match status" value="1"/>
</dbReference>
<dbReference type="Proteomes" id="UP000064137">
    <property type="component" value="Chromosome"/>
</dbReference>
<dbReference type="GO" id="GO:0016747">
    <property type="term" value="F:acyltransferase activity, transferring groups other than amino-acyl groups"/>
    <property type="evidence" value="ECO:0007669"/>
    <property type="project" value="InterPro"/>
</dbReference>
<dbReference type="InterPro" id="IPR041496">
    <property type="entry name" value="YitH/HolE_GNAT"/>
</dbReference>
<dbReference type="EMBL" id="CP013987">
    <property type="protein sequence ID" value="ALZ84608.1"/>
    <property type="molecule type" value="Genomic_DNA"/>
</dbReference>
<accession>A0A0U4VN37</accession>
<dbReference type="InterPro" id="IPR052729">
    <property type="entry name" value="Acyl/Acetyltrans_Enzymes"/>
</dbReference>
<dbReference type="Pfam" id="PF13508">
    <property type="entry name" value="Acetyltransf_7"/>
    <property type="match status" value="1"/>
</dbReference>
<dbReference type="AlphaFoldDB" id="A0A0U4VN37"/>
<organism evidence="2 3">
    <name type="scientific">Pseudomonas oryzihabitans</name>
    <dbReference type="NCBI Taxonomy" id="47885"/>
    <lineage>
        <taxon>Bacteria</taxon>
        <taxon>Pseudomonadati</taxon>
        <taxon>Pseudomonadota</taxon>
        <taxon>Gammaproteobacteria</taxon>
        <taxon>Pseudomonadales</taxon>
        <taxon>Pseudomonadaceae</taxon>
        <taxon>Pseudomonas</taxon>
    </lineage>
</organism>
<protein>
    <recommendedName>
        <fullName evidence="1">N-acetyltransferase domain-containing protein</fullName>
    </recommendedName>
</protein>
<dbReference type="InterPro" id="IPR016181">
    <property type="entry name" value="Acyl_CoA_acyltransferase"/>
</dbReference>
<name>A0A0U4VN37_9PSED</name>
<dbReference type="OrthoDB" id="510731at2"/>
<gene>
    <name evidence="2" type="ORF">APT59_10530</name>
</gene>
<dbReference type="SUPFAM" id="SSF55729">
    <property type="entry name" value="Acyl-CoA N-acyltransferases (Nat)"/>
    <property type="match status" value="1"/>
</dbReference>
<proteinExistence type="predicted"/>
<evidence type="ECO:0000313" key="3">
    <source>
        <dbReference type="Proteomes" id="UP000064137"/>
    </source>
</evidence>
<evidence type="ECO:0000313" key="2">
    <source>
        <dbReference type="EMBL" id="ALZ84608.1"/>
    </source>
</evidence>
<evidence type="ECO:0000259" key="1">
    <source>
        <dbReference type="PROSITE" id="PS51186"/>
    </source>
</evidence>
<dbReference type="Gene3D" id="3.40.630.90">
    <property type="match status" value="1"/>
</dbReference>
<sequence>MSHATLRPLRETDLATAYRLSQALHWPHRLEDWQCLFHTGEGLALEDDQGVFGTGFCVPQGDYATIGLVIVADSHQGQGHGRRLMDGLIGLAGTRTPLLVATLRGAPLYRSQGFVSYERIYQHQVAALPAMDEQQHPLESQVLELTLAAAPQLQLLAQAATGLDRTTLLQELLPQAGRIVGLERDGQLRGFALLRPYGRGLSVGPVIAESADQARALILALLRHAEGRYVRFDVTARSGLNPWLSELGIPQVDEVEQMARGEAPVSRDGVDQFALLTQALG</sequence>
<feature type="domain" description="N-acetyltransferase" evidence="1">
    <location>
        <begin position="4"/>
        <end position="134"/>
    </location>
</feature>